<dbReference type="PANTHER" id="PTHR37953">
    <property type="entry name" value="UPF0127 PROTEIN MJ1496"/>
    <property type="match status" value="1"/>
</dbReference>
<sequence length="154" mass="16000">MAAGLTGCSQESGVSAGEATPPVSVHPVSGLPVVALTVESGGKVHRFAVEVARSDAEQAKGLMFRTELAPDEGMVFPEKTPRKAAFWMRNTVIPLDIIFIGSDHRIINIGANAQPYDETPVASDGPAIAVLELIGGRAAQLGIAAGDKVSWKAP</sequence>
<dbReference type="InterPro" id="IPR038695">
    <property type="entry name" value="Saro_0823-like_sf"/>
</dbReference>
<accession>A0A2W5NYD6</accession>
<dbReference type="AlphaFoldDB" id="A0A2W5NYD6"/>
<feature type="region of interest" description="Disordered" evidence="1">
    <location>
        <begin position="1"/>
        <end position="21"/>
    </location>
</feature>
<dbReference type="Pfam" id="PF02643">
    <property type="entry name" value="DUF192"/>
    <property type="match status" value="1"/>
</dbReference>
<proteinExistence type="predicted"/>
<dbReference type="EMBL" id="QFPX01000006">
    <property type="protein sequence ID" value="PZQ55595.1"/>
    <property type="molecule type" value="Genomic_DNA"/>
</dbReference>
<dbReference type="PANTHER" id="PTHR37953:SF1">
    <property type="entry name" value="UPF0127 PROTEIN MJ1496"/>
    <property type="match status" value="1"/>
</dbReference>
<dbReference type="InterPro" id="IPR003795">
    <property type="entry name" value="DUF192"/>
</dbReference>
<comment type="caution">
    <text evidence="2">The sequence shown here is derived from an EMBL/GenBank/DDBJ whole genome shotgun (WGS) entry which is preliminary data.</text>
</comment>
<name>A0A2W5NYD6_9SPHN</name>
<dbReference type="Proteomes" id="UP000249082">
    <property type="component" value="Unassembled WGS sequence"/>
</dbReference>
<organism evidence="2 3">
    <name type="scientific">Novosphingobium pentaromativorans</name>
    <dbReference type="NCBI Taxonomy" id="205844"/>
    <lineage>
        <taxon>Bacteria</taxon>
        <taxon>Pseudomonadati</taxon>
        <taxon>Pseudomonadota</taxon>
        <taxon>Alphaproteobacteria</taxon>
        <taxon>Sphingomonadales</taxon>
        <taxon>Sphingomonadaceae</taxon>
        <taxon>Novosphingobium</taxon>
    </lineage>
</organism>
<protein>
    <submittedName>
        <fullName evidence="2">DUF192 domain-containing protein</fullName>
    </submittedName>
</protein>
<evidence type="ECO:0000313" key="2">
    <source>
        <dbReference type="EMBL" id="PZQ55595.1"/>
    </source>
</evidence>
<evidence type="ECO:0000256" key="1">
    <source>
        <dbReference type="SAM" id="MobiDB-lite"/>
    </source>
</evidence>
<reference evidence="2 3" key="1">
    <citation type="submission" date="2017-08" db="EMBL/GenBank/DDBJ databases">
        <title>Infants hospitalized years apart are colonized by the same room-sourced microbial strains.</title>
        <authorList>
            <person name="Brooks B."/>
            <person name="Olm M.R."/>
            <person name="Firek B.A."/>
            <person name="Baker R."/>
            <person name="Thomas B.C."/>
            <person name="Morowitz M.J."/>
            <person name="Banfield J.F."/>
        </authorList>
    </citation>
    <scope>NUCLEOTIDE SEQUENCE [LARGE SCALE GENOMIC DNA]</scope>
    <source>
        <strain evidence="2">S2_005_002_R2_33</strain>
    </source>
</reference>
<evidence type="ECO:0000313" key="3">
    <source>
        <dbReference type="Proteomes" id="UP000249082"/>
    </source>
</evidence>
<gene>
    <name evidence="2" type="ORF">DI555_09215</name>
</gene>
<dbReference type="Gene3D" id="2.60.120.1140">
    <property type="entry name" value="Protein of unknown function DUF192"/>
    <property type="match status" value="1"/>
</dbReference>